<dbReference type="GeneID" id="24918364"/>
<comment type="similarity">
    <text evidence="1">Belongs to the VPS13 family.</text>
</comment>
<dbReference type="GO" id="GO:0006623">
    <property type="term" value="P:protein targeting to vacuole"/>
    <property type="evidence" value="ECO:0007669"/>
    <property type="project" value="TreeGrafter"/>
</dbReference>
<dbReference type="OrthoDB" id="207391at2759"/>
<dbReference type="CDD" id="cd06093">
    <property type="entry name" value="PX_domain"/>
    <property type="match status" value="1"/>
</dbReference>
<dbReference type="PANTHER" id="PTHR16166:SF93">
    <property type="entry name" value="INTERMEMBRANE LIPID TRANSFER PROTEIN VPS13"/>
    <property type="match status" value="1"/>
</dbReference>
<evidence type="ECO:0000313" key="4">
    <source>
        <dbReference type="Proteomes" id="UP000008312"/>
    </source>
</evidence>
<organism evidence="3">
    <name type="scientific">Blastocystis hominis</name>
    <dbReference type="NCBI Taxonomy" id="12968"/>
    <lineage>
        <taxon>Eukaryota</taxon>
        <taxon>Sar</taxon>
        <taxon>Stramenopiles</taxon>
        <taxon>Bigyra</taxon>
        <taxon>Opalozoa</taxon>
        <taxon>Opalinata</taxon>
        <taxon>Blastocystidae</taxon>
        <taxon>Blastocystis</taxon>
    </lineage>
</organism>
<evidence type="ECO:0000256" key="1">
    <source>
        <dbReference type="ARBA" id="ARBA00006545"/>
    </source>
</evidence>
<dbReference type="PANTHER" id="PTHR16166">
    <property type="entry name" value="VACUOLAR PROTEIN SORTING-ASSOCIATED PROTEIN VPS13"/>
    <property type="match status" value="1"/>
</dbReference>
<evidence type="ECO:0000259" key="2">
    <source>
        <dbReference type="Pfam" id="PF25037"/>
    </source>
</evidence>
<accession>D8LX32</accession>
<gene>
    <name evidence="3" type="ORF">GSBLH_T00001085001</name>
</gene>
<name>D8LX32_BLAHO</name>
<dbReference type="GO" id="GO:0045053">
    <property type="term" value="P:protein retention in Golgi apparatus"/>
    <property type="evidence" value="ECO:0007669"/>
    <property type="project" value="TreeGrafter"/>
</dbReference>
<evidence type="ECO:0000313" key="3">
    <source>
        <dbReference type="EMBL" id="CBK20827.2"/>
    </source>
</evidence>
<dbReference type="InterPro" id="IPR026847">
    <property type="entry name" value="VPS13"/>
</dbReference>
<dbReference type="InParanoid" id="D8LX32"/>
<dbReference type="Pfam" id="PF25037">
    <property type="entry name" value="VPS13_C"/>
    <property type="match status" value="1"/>
</dbReference>
<dbReference type="EMBL" id="FN668639">
    <property type="protein sequence ID" value="CBK20827.2"/>
    <property type="molecule type" value="Genomic_DNA"/>
</dbReference>
<dbReference type="Proteomes" id="UP000008312">
    <property type="component" value="Unassembled WGS sequence"/>
</dbReference>
<dbReference type="AlphaFoldDB" id="D8LX32"/>
<dbReference type="InterPro" id="IPR056748">
    <property type="entry name" value="VPS13-like_C"/>
</dbReference>
<feature type="domain" description="Intermembrane lipid transfer protein VPS13-like C-terminal" evidence="2">
    <location>
        <begin position="324"/>
        <end position="417"/>
    </location>
</feature>
<sequence>MKISADSNILNQLLQFISDLPLDLLQISTKDPLEKLNDYPEFIAYFPPMALRFRPLLIPDSTLNSTSLFAEQLELQPLLLTLTNKIDPAYPLTSSVLPSIPILIPLQALIDTFGALLGNVDNAQIKLSSFLTENLFMTQNDLIDRLRMHYVKELIRQLYKIIGSFNLLGNPIGLAENITSGVKAFFYEPMQGLVRSPKDFATGLGRGTKTLLMNTTFGVMNTVGKITGTVADGLSTLTMSEEYKNDRAAGKGGIIYGVKEGVTGVFKDTYNGAKKKGLLGAATGMGKGLLGFVVKPVVGVVDQTTKVIDSVKGVTQVEKTISRLRNPRYIYKDHCIAPFNAYLAEGQMLLAASKTNSQVPTNEEYMMHVIVDSKTALLMGNSRFVWVDRTTRKVGQVIKYKHVIGVSKSLRKVSISCDNGARSMIVIDERLAAVIPSLYHAILQNQSQRITNLVVRMLGIMKQELVSEDWLLGTQEKLDEDLMTTGLTPVVEPVTPMDLAPSSVSRAVVKSYHQGVEAKKLLISSGTTYTEYEIEVTSEEDRVKWTIYRRFRQFK</sequence>
<protein>
    <recommendedName>
        <fullName evidence="2">Intermembrane lipid transfer protein VPS13-like C-terminal domain-containing protein</fullName>
    </recommendedName>
</protein>
<keyword evidence="4" id="KW-1185">Reference proteome</keyword>
<proteinExistence type="inferred from homology"/>
<dbReference type="RefSeq" id="XP_012894875.1">
    <property type="nucleotide sequence ID" value="XM_013039421.1"/>
</dbReference>
<reference evidence="3" key="1">
    <citation type="submission" date="2010-02" db="EMBL/GenBank/DDBJ databases">
        <title>Sequencing and annotation of the Blastocystis hominis genome.</title>
        <authorList>
            <person name="Wincker P."/>
        </authorList>
    </citation>
    <scope>NUCLEOTIDE SEQUENCE</scope>
    <source>
        <strain evidence="3">Singapore isolate B</strain>
    </source>
</reference>